<feature type="active site" description="Charge relay system" evidence="5">
    <location>
        <position position="397"/>
    </location>
</feature>
<dbReference type="PRINTS" id="PR00723">
    <property type="entry name" value="SUBTILISIN"/>
</dbReference>
<evidence type="ECO:0000256" key="4">
    <source>
        <dbReference type="ARBA" id="ARBA00022825"/>
    </source>
</evidence>
<proteinExistence type="inferred from homology"/>
<dbReference type="RefSeq" id="WP_126772106.1">
    <property type="nucleotide sequence ID" value="NZ_PIPX01000001.1"/>
</dbReference>
<comment type="similarity">
    <text evidence="1 5">Belongs to the peptidase S8 family.</text>
</comment>
<dbReference type="PROSITE" id="PS00138">
    <property type="entry name" value="SUBTILASE_SER"/>
    <property type="match status" value="1"/>
</dbReference>
<evidence type="ECO:0000259" key="6">
    <source>
        <dbReference type="Pfam" id="PF00082"/>
    </source>
</evidence>
<gene>
    <name evidence="7" type="ORF">CWI70_08060</name>
</gene>
<comment type="caution">
    <text evidence="7">The sequence shown here is derived from an EMBL/GenBank/DDBJ whole genome shotgun (WGS) entry which is preliminary data.</text>
</comment>
<dbReference type="Proteomes" id="UP000287649">
    <property type="component" value="Unassembled WGS sequence"/>
</dbReference>
<dbReference type="PANTHER" id="PTHR43806:SF11">
    <property type="entry name" value="CEREVISIN-RELATED"/>
    <property type="match status" value="1"/>
</dbReference>
<evidence type="ECO:0000313" key="8">
    <source>
        <dbReference type="Proteomes" id="UP000287649"/>
    </source>
</evidence>
<dbReference type="Pfam" id="PF00082">
    <property type="entry name" value="Peptidase_S8"/>
    <property type="match status" value="1"/>
</dbReference>
<dbReference type="InterPro" id="IPR050131">
    <property type="entry name" value="Peptidase_S8_subtilisin-like"/>
</dbReference>
<reference evidence="8" key="1">
    <citation type="journal article" date="2018" name="Front. Microbiol.">
        <title>Genome-Based Analysis Reveals the Taxonomy and Diversity of the Family Idiomarinaceae.</title>
        <authorList>
            <person name="Liu Y."/>
            <person name="Lai Q."/>
            <person name="Shao Z."/>
        </authorList>
    </citation>
    <scope>NUCLEOTIDE SEQUENCE [LARGE SCALE GENOMIC DNA]</scope>
    <source>
        <strain evidence="8">PO-M2</strain>
    </source>
</reference>
<evidence type="ECO:0000256" key="3">
    <source>
        <dbReference type="ARBA" id="ARBA00022801"/>
    </source>
</evidence>
<protein>
    <submittedName>
        <fullName evidence="7">Peptidase S8</fullName>
    </submittedName>
</protein>
<dbReference type="OrthoDB" id="5405281at2"/>
<feature type="active site" description="Charge relay system" evidence="5">
    <location>
        <position position="211"/>
    </location>
</feature>
<accession>A0A432Y6W1</accession>
<dbReference type="InterPro" id="IPR036852">
    <property type="entry name" value="Peptidase_S8/S53_dom_sf"/>
</dbReference>
<dbReference type="InterPro" id="IPR000209">
    <property type="entry name" value="Peptidase_S8/S53_dom"/>
</dbReference>
<dbReference type="PROSITE" id="PS51892">
    <property type="entry name" value="SUBTILASE"/>
    <property type="match status" value="1"/>
</dbReference>
<dbReference type="GO" id="GO:0004252">
    <property type="term" value="F:serine-type endopeptidase activity"/>
    <property type="evidence" value="ECO:0007669"/>
    <property type="project" value="UniProtKB-UniRule"/>
</dbReference>
<dbReference type="PANTHER" id="PTHR43806">
    <property type="entry name" value="PEPTIDASE S8"/>
    <property type="match status" value="1"/>
</dbReference>
<dbReference type="InterPro" id="IPR015500">
    <property type="entry name" value="Peptidase_S8_subtilisin-rel"/>
</dbReference>
<dbReference type="InterPro" id="IPR023828">
    <property type="entry name" value="Peptidase_S8_Ser-AS"/>
</dbReference>
<feature type="active site" description="Charge relay system" evidence="5">
    <location>
        <position position="242"/>
    </location>
</feature>
<sequence>MVKNSNRRGFAHSLLITFGMATTLAVPAGAQVLQDPLRDVVKPVEQVRQQVEQRLQERLLEDARLDAELADVVDVVELAEDTARRTLQSTTGEALFVEVTLPNGDPVIEREWLVLATSDTQTRLRALGANVVAEKELSALGMTLLRFRVPEQLDSREQLEQHLPAQSHGSLSRHFVYRAQASGEDAQPSHSDAQLQQTKWCDAEVKIGMVDTKIMTEHAAFAHQPITQKTFTDARLEQPLAHGTAVAGLLVGRSAKYASLLPNARLYNGAVFYRQNALHQGAALMPLLEALNWLAEAQVKVINVSLTGPHSPLFAQAVKQLANQGIVLVAAAGNNGPLAPAVYPAAYEDVIAVTAVAADHAIYRWANQGDYIEFASLGVRITTARRDGNTGFESGTSMAAPVVAAAAACWLENNSGASLAALRSFLQGSAEDLGETGHDSVFGHGLIYLE</sequence>
<evidence type="ECO:0000256" key="1">
    <source>
        <dbReference type="ARBA" id="ARBA00011073"/>
    </source>
</evidence>
<dbReference type="EMBL" id="PIPX01000001">
    <property type="protein sequence ID" value="RUO56673.1"/>
    <property type="molecule type" value="Genomic_DNA"/>
</dbReference>
<keyword evidence="8" id="KW-1185">Reference proteome</keyword>
<dbReference type="AlphaFoldDB" id="A0A432Y6W1"/>
<dbReference type="CDD" id="cd05561">
    <property type="entry name" value="Peptidases_S8_4"/>
    <property type="match status" value="1"/>
</dbReference>
<keyword evidence="3 5" id="KW-0378">Hydrolase</keyword>
<feature type="domain" description="Peptidase S8/S53" evidence="6">
    <location>
        <begin position="204"/>
        <end position="445"/>
    </location>
</feature>
<evidence type="ECO:0000313" key="7">
    <source>
        <dbReference type="EMBL" id="RUO56673.1"/>
    </source>
</evidence>
<keyword evidence="4 5" id="KW-0720">Serine protease</keyword>
<organism evidence="7 8">
    <name type="scientific">Pseudidiomarina homiensis</name>
    <dbReference type="NCBI Taxonomy" id="364198"/>
    <lineage>
        <taxon>Bacteria</taxon>
        <taxon>Pseudomonadati</taxon>
        <taxon>Pseudomonadota</taxon>
        <taxon>Gammaproteobacteria</taxon>
        <taxon>Alteromonadales</taxon>
        <taxon>Idiomarinaceae</taxon>
        <taxon>Pseudidiomarina</taxon>
    </lineage>
</organism>
<dbReference type="GO" id="GO:0006508">
    <property type="term" value="P:proteolysis"/>
    <property type="evidence" value="ECO:0007669"/>
    <property type="project" value="UniProtKB-KW"/>
</dbReference>
<name>A0A432Y6W1_9GAMM</name>
<dbReference type="Gene3D" id="3.40.50.200">
    <property type="entry name" value="Peptidase S8/S53 domain"/>
    <property type="match status" value="1"/>
</dbReference>
<evidence type="ECO:0000256" key="2">
    <source>
        <dbReference type="ARBA" id="ARBA00022670"/>
    </source>
</evidence>
<evidence type="ECO:0000256" key="5">
    <source>
        <dbReference type="PROSITE-ProRule" id="PRU01240"/>
    </source>
</evidence>
<dbReference type="SUPFAM" id="SSF52743">
    <property type="entry name" value="Subtilisin-like"/>
    <property type="match status" value="1"/>
</dbReference>
<keyword evidence="2 5" id="KW-0645">Protease</keyword>